<dbReference type="GeneID" id="90952426"/>
<dbReference type="Proteomes" id="UP000595662">
    <property type="component" value="Chromosome 1"/>
</dbReference>
<dbReference type="AlphaFoldDB" id="A0A7T7BHF1"/>
<reference evidence="1 2" key="1">
    <citation type="submission" date="2020-08" db="EMBL/GenBank/DDBJ databases">
        <title>The completed genome sequence of the pathogenic ascomycete fungus Penicillium digitatum.</title>
        <authorList>
            <person name="Wang M."/>
        </authorList>
    </citation>
    <scope>NUCLEOTIDE SEQUENCE [LARGE SCALE GENOMIC DNA]</scope>
    <source>
        <strain evidence="1 2">PdW03</strain>
    </source>
</reference>
<name>A0A7T7BHF1_PENDI</name>
<evidence type="ECO:0000313" key="1">
    <source>
        <dbReference type="EMBL" id="QQK39890.1"/>
    </source>
</evidence>
<sequence>MKKPEAFSGAFDKLISFDSLHSAGHGPTLTAFFENFHRKCPTKLSTALQGSVNLVSDRAYLQRIYIQSQESLDIWASFNAKP</sequence>
<dbReference type="RefSeq" id="XP_065955679.1">
    <property type="nucleotide sequence ID" value="XM_066100279.1"/>
</dbReference>
<proteinExistence type="predicted"/>
<protein>
    <submittedName>
        <fullName evidence="1">Uncharacterized protein</fullName>
    </submittedName>
</protein>
<organism evidence="1 2">
    <name type="scientific">Penicillium digitatum</name>
    <name type="common">Green mold</name>
    <dbReference type="NCBI Taxonomy" id="36651"/>
    <lineage>
        <taxon>Eukaryota</taxon>
        <taxon>Fungi</taxon>
        <taxon>Dikarya</taxon>
        <taxon>Ascomycota</taxon>
        <taxon>Pezizomycotina</taxon>
        <taxon>Eurotiomycetes</taxon>
        <taxon>Eurotiomycetidae</taxon>
        <taxon>Eurotiales</taxon>
        <taxon>Aspergillaceae</taxon>
        <taxon>Penicillium</taxon>
    </lineage>
</organism>
<evidence type="ECO:0000313" key="2">
    <source>
        <dbReference type="Proteomes" id="UP000595662"/>
    </source>
</evidence>
<dbReference type="EMBL" id="CP060774">
    <property type="protein sequence ID" value="QQK39890.1"/>
    <property type="molecule type" value="Genomic_DNA"/>
</dbReference>
<gene>
    <name evidence="1" type="ORF">Pdw03_2744</name>
</gene>
<accession>A0A7T7BHF1</accession>